<keyword evidence="1" id="KW-1133">Transmembrane helix</keyword>
<dbReference type="Proteomes" id="UP000078046">
    <property type="component" value="Unassembled WGS sequence"/>
</dbReference>
<evidence type="ECO:0000313" key="3">
    <source>
        <dbReference type="Proteomes" id="UP000078046"/>
    </source>
</evidence>
<accession>A0A177ATD8</accession>
<keyword evidence="1" id="KW-0812">Transmembrane</keyword>
<keyword evidence="1" id="KW-0472">Membrane</keyword>
<protein>
    <submittedName>
        <fullName evidence="2">Uncharacterized protein</fullName>
    </submittedName>
</protein>
<name>A0A177ATD8_9BILA</name>
<gene>
    <name evidence="2" type="ORF">A3Q56_07014</name>
</gene>
<evidence type="ECO:0000256" key="1">
    <source>
        <dbReference type="SAM" id="Phobius"/>
    </source>
</evidence>
<feature type="transmembrane region" description="Helical" evidence="1">
    <location>
        <begin position="64"/>
        <end position="84"/>
    </location>
</feature>
<sequence length="96" mass="11044">MISTEYSTKTEKKVAALMLLVSIISTFMSIYYVYRINEIASRLFENEMYGLFPPAFFPMMHANLAFNITCIFLIVILLRGIYLLNSTSSKIINLTE</sequence>
<keyword evidence="3" id="KW-1185">Reference proteome</keyword>
<comment type="caution">
    <text evidence="2">The sequence shown here is derived from an EMBL/GenBank/DDBJ whole genome shotgun (WGS) entry which is preliminary data.</text>
</comment>
<dbReference type="AlphaFoldDB" id="A0A177ATD8"/>
<dbReference type="EMBL" id="LWCA01001365">
    <property type="protein sequence ID" value="OAF65278.1"/>
    <property type="molecule type" value="Genomic_DNA"/>
</dbReference>
<organism evidence="2 3">
    <name type="scientific">Intoshia linei</name>
    <dbReference type="NCBI Taxonomy" id="1819745"/>
    <lineage>
        <taxon>Eukaryota</taxon>
        <taxon>Metazoa</taxon>
        <taxon>Spiralia</taxon>
        <taxon>Lophotrochozoa</taxon>
        <taxon>Mesozoa</taxon>
        <taxon>Orthonectida</taxon>
        <taxon>Rhopaluridae</taxon>
        <taxon>Intoshia</taxon>
    </lineage>
</organism>
<reference evidence="2 3" key="1">
    <citation type="submission" date="2016-04" db="EMBL/GenBank/DDBJ databases">
        <title>The genome of Intoshia linei affirms orthonectids as highly simplified spiralians.</title>
        <authorList>
            <person name="Mikhailov K.V."/>
            <person name="Slusarev G.S."/>
            <person name="Nikitin M.A."/>
            <person name="Logacheva M.D."/>
            <person name="Penin A."/>
            <person name="Aleoshin V."/>
            <person name="Panchin Y.V."/>
        </authorList>
    </citation>
    <scope>NUCLEOTIDE SEQUENCE [LARGE SCALE GENOMIC DNA]</scope>
    <source>
        <strain evidence="2">Intl2013</strain>
        <tissue evidence="2">Whole animal</tissue>
    </source>
</reference>
<evidence type="ECO:0000313" key="2">
    <source>
        <dbReference type="EMBL" id="OAF65278.1"/>
    </source>
</evidence>
<feature type="transmembrane region" description="Helical" evidence="1">
    <location>
        <begin position="14"/>
        <end position="34"/>
    </location>
</feature>
<proteinExistence type="predicted"/>